<feature type="domain" description="N-acetyltransferase" evidence="1">
    <location>
        <begin position="18"/>
        <end position="184"/>
    </location>
</feature>
<reference evidence="2 3" key="1">
    <citation type="submission" date="2024-09" db="EMBL/GenBank/DDBJ databases">
        <authorList>
            <person name="Sun Q."/>
            <person name="Mori K."/>
        </authorList>
    </citation>
    <scope>NUCLEOTIDE SEQUENCE [LARGE SCALE GENOMIC DNA]</scope>
    <source>
        <strain evidence="2 3">TBRC 7907</strain>
    </source>
</reference>
<dbReference type="EC" id="2.3.1.-" evidence="2"/>
<dbReference type="InterPro" id="IPR000182">
    <property type="entry name" value="GNAT_dom"/>
</dbReference>
<dbReference type="PROSITE" id="PS51186">
    <property type="entry name" value="GNAT"/>
    <property type="match status" value="1"/>
</dbReference>
<dbReference type="Proteomes" id="UP001589693">
    <property type="component" value="Unassembled WGS sequence"/>
</dbReference>
<accession>A0ABV5ZX54</accession>
<name>A0ABV5ZX54_9PSEU</name>
<dbReference type="Gene3D" id="3.40.630.30">
    <property type="match status" value="1"/>
</dbReference>
<evidence type="ECO:0000259" key="1">
    <source>
        <dbReference type="PROSITE" id="PS51186"/>
    </source>
</evidence>
<sequence>MSERDGRTARGLPERGELTVRSGTVSDAHTVLGLFDDAVRWLTARGQTGQWGTTLFSESPKRVVQIEQWCDSGGLYLAERDGEPVGAMVLLPVAPAYVPVSDEPELYVVGLVSGRQAGARGAGRKLLETARNKAVAAGVSRLRVDCWAGGDGALVDFYVSAGFTRLHGFEVGDWPGQVLEQRLRRHP</sequence>
<protein>
    <submittedName>
        <fullName evidence="2">GNAT family N-acetyltransferase</fullName>
        <ecNumber evidence="2">2.3.1.-</ecNumber>
    </submittedName>
</protein>
<dbReference type="Pfam" id="PF00583">
    <property type="entry name" value="Acetyltransf_1"/>
    <property type="match status" value="1"/>
</dbReference>
<dbReference type="InterPro" id="IPR016181">
    <property type="entry name" value="Acyl_CoA_acyltransferase"/>
</dbReference>
<evidence type="ECO:0000313" key="3">
    <source>
        <dbReference type="Proteomes" id="UP001589693"/>
    </source>
</evidence>
<dbReference type="CDD" id="cd04301">
    <property type="entry name" value="NAT_SF"/>
    <property type="match status" value="1"/>
</dbReference>
<dbReference type="EMBL" id="JBHLZU010000010">
    <property type="protein sequence ID" value="MFB9904995.1"/>
    <property type="molecule type" value="Genomic_DNA"/>
</dbReference>
<evidence type="ECO:0000313" key="2">
    <source>
        <dbReference type="EMBL" id="MFB9904995.1"/>
    </source>
</evidence>
<comment type="caution">
    <text evidence="2">The sequence shown here is derived from an EMBL/GenBank/DDBJ whole genome shotgun (WGS) entry which is preliminary data.</text>
</comment>
<dbReference type="GO" id="GO:0016746">
    <property type="term" value="F:acyltransferase activity"/>
    <property type="evidence" value="ECO:0007669"/>
    <property type="project" value="UniProtKB-KW"/>
</dbReference>
<dbReference type="SUPFAM" id="SSF55729">
    <property type="entry name" value="Acyl-CoA N-acyltransferases (Nat)"/>
    <property type="match status" value="1"/>
</dbReference>
<gene>
    <name evidence="2" type="ORF">ACFFQA_13730</name>
</gene>
<organism evidence="2 3">
    <name type="scientific">Allokutzneria oryzae</name>
    <dbReference type="NCBI Taxonomy" id="1378989"/>
    <lineage>
        <taxon>Bacteria</taxon>
        <taxon>Bacillati</taxon>
        <taxon>Actinomycetota</taxon>
        <taxon>Actinomycetes</taxon>
        <taxon>Pseudonocardiales</taxon>
        <taxon>Pseudonocardiaceae</taxon>
        <taxon>Allokutzneria</taxon>
    </lineage>
</organism>
<dbReference type="RefSeq" id="WP_377852217.1">
    <property type="nucleotide sequence ID" value="NZ_JBHLZU010000010.1"/>
</dbReference>
<keyword evidence="2" id="KW-0012">Acyltransferase</keyword>
<keyword evidence="2" id="KW-0808">Transferase</keyword>
<keyword evidence="3" id="KW-1185">Reference proteome</keyword>
<proteinExistence type="predicted"/>